<dbReference type="RefSeq" id="WP_050354143.1">
    <property type="nucleotide sequence ID" value="NZ_LGSS01000002.1"/>
</dbReference>
<dbReference type="Pfam" id="PF22819">
    <property type="entry name" value="TcaA_5th"/>
    <property type="match status" value="1"/>
</dbReference>
<dbReference type="InterPro" id="IPR054530">
    <property type="entry name" value="TcaA_4th"/>
</dbReference>
<dbReference type="STRING" id="1503.CLPU_2c02150"/>
<feature type="domain" description="TcaA protein NTF2-like" evidence="2">
    <location>
        <begin position="279"/>
        <end position="394"/>
    </location>
</feature>
<organism evidence="4 5">
    <name type="scientific">Gottschalkia purinilytica</name>
    <name type="common">Clostridium purinilyticum</name>
    <dbReference type="NCBI Taxonomy" id="1503"/>
    <lineage>
        <taxon>Bacteria</taxon>
        <taxon>Bacillati</taxon>
        <taxon>Bacillota</taxon>
        <taxon>Tissierellia</taxon>
        <taxon>Tissierellales</taxon>
        <taxon>Gottschalkiaceae</taxon>
        <taxon>Gottschalkia</taxon>
    </lineage>
</organism>
<dbReference type="InterPro" id="IPR054528">
    <property type="entry name" value="TcaA_5th"/>
</dbReference>
<keyword evidence="1" id="KW-1133">Transmembrane helix</keyword>
<dbReference type="AlphaFoldDB" id="A0A0L0WE57"/>
<feature type="transmembrane region" description="Helical" evidence="1">
    <location>
        <begin position="7"/>
        <end position="26"/>
    </location>
</feature>
<evidence type="ECO:0000259" key="3">
    <source>
        <dbReference type="Pfam" id="PF22820"/>
    </source>
</evidence>
<keyword evidence="1" id="KW-0812">Transmembrane</keyword>
<proteinExistence type="predicted"/>
<dbReference type="Proteomes" id="UP000037267">
    <property type="component" value="Unassembled WGS sequence"/>
</dbReference>
<evidence type="ECO:0000259" key="2">
    <source>
        <dbReference type="Pfam" id="PF22819"/>
    </source>
</evidence>
<reference evidence="5" key="1">
    <citation type="submission" date="2015-07" db="EMBL/GenBank/DDBJ databases">
        <title>Draft genome sequence of the purine-degrading Gottschalkia purinilyticum DSM 1384 (formerly Clostridium purinilyticum).</title>
        <authorList>
            <person name="Poehlein A."/>
            <person name="Schiel-Bengelsdorf B."/>
            <person name="Bengelsdorf F.R."/>
            <person name="Daniel R."/>
            <person name="Duerre P."/>
        </authorList>
    </citation>
    <scope>NUCLEOTIDE SEQUENCE [LARGE SCALE GENOMIC DNA]</scope>
    <source>
        <strain evidence="5">DSM 1384</strain>
    </source>
</reference>
<evidence type="ECO:0008006" key="6">
    <source>
        <dbReference type="Google" id="ProtNLM"/>
    </source>
</evidence>
<name>A0A0L0WE57_GOTPU</name>
<dbReference type="PANTHER" id="PTHR40038">
    <property type="entry name" value="MEMBRANE-ASSOCIATED PROTEIN TCAA"/>
    <property type="match status" value="1"/>
</dbReference>
<protein>
    <recommendedName>
        <fullName evidence="6">Membrane-associated protein</fullName>
    </recommendedName>
</protein>
<dbReference type="Pfam" id="PF22820">
    <property type="entry name" value="TcaA_3rd_4th"/>
    <property type="match status" value="1"/>
</dbReference>
<accession>A0A0L0WE57</accession>
<evidence type="ECO:0000313" key="4">
    <source>
        <dbReference type="EMBL" id="KNF09763.1"/>
    </source>
</evidence>
<sequence length="400" mass="46374">MSRKLELSIGIIIIVLFFAFIGTRLFKENVNADEPLSKLENAIVKGDVEYLKDRIRIENHSKELAKDEISKIVKLLNHLDVGRNLNDYTDKNIKRNIYLMKDGKEKIFYDKYVIYIKPQQLVINSNIPNVKVYLDGKDIGKTDKDSTLKYNLNVPGLYKIKAVYSDKYSKVENEEEAYLYNDTDKEIEQDVKLNAGYINVYSNNDEAKLYVNDKDTGLLVKDIGKFGPIALDGSISIQSKVKAPKGYIKSMKMDVAETENSYYLDIDKEYEEGSHSFTEYELKELVVNYLVELVNSINNKDYRYVKPYILSNSKLEEMQLKLVENLGSKGTKEELIDYEIIDLRSVSIDGSDYDVTVKERHKMIYSNNTEEEVNHIWVYRAVRKDDGKFYLTNLTKYKGL</sequence>
<evidence type="ECO:0000256" key="1">
    <source>
        <dbReference type="SAM" id="Phobius"/>
    </source>
</evidence>
<feature type="domain" description="TcaA 4th" evidence="3">
    <location>
        <begin position="195"/>
        <end position="265"/>
    </location>
</feature>
<keyword evidence="1" id="KW-0472">Membrane</keyword>
<dbReference type="OrthoDB" id="1682769at2"/>
<dbReference type="EMBL" id="LGSS01000002">
    <property type="protein sequence ID" value="KNF09763.1"/>
    <property type="molecule type" value="Genomic_DNA"/>
</dbReference>
<comment type="caution">
    <text evidence="4">The sequence shown here is derived from an EMBL/GenBank/DDBJ whole genome shotgun (WGS) entry which is preliminary data.</text>
</comment>
<keyword evidence="5" id="KW-1185">Reference proteome</keyword>
<dbReference type="PANTHER" id="PTHR40038:SF1">
    <property type="entry name" value="MEMBRANE-ASSOCIATED PROTEIN TCAA"/>
    <property type="match status" value="1"/>
</dbReference>
<evidence type="ECO:0000313" key="5">
    <source>
        <dbReference type="Proteomes" id="UP000037267"/>
    </source>
</evidence>
<gene>
    <name evidence="4" type="ORF">CLPU_2c02150</name>
</gene>